<evidence type="ECO:0000313" key="3">
    <source>
        <dbReference type="EMBL" id="ROS42290.1"/>
    </source>
</evidence>
<reference evidence="3 4" key="1">
    <citation type="submission" date="2018-11" db="EMBL/GenBank/DDBJ databases">
        <title>Sequencing the genomes of 1000 actinobacteria strains.</title>
        <authorList>
            <person name="Klenk H.-P."/>
        </authorList>
    </citation>
    <scope>NUCLEOTIDE SEQUENCE [LARGE SCALE GENOMIC DNA]</scope>
    <source>
        <strain evidence="3 4">DSM 44348</strain>
    </source>
</reference>
<dbReference type="Gene3D" id="2.30.110.10">
    <property type="entry name" value="Electron Transport, Fmn-binding Protein, Chain A"/>
    <property type="match status" value="1"/>
</dbReference>
<dbReference type="Pfam" id="PF01613">
    <property type="entry name" value="Flavin_Reduct"/>
    <property type="match status" value="1"/>
</dbReference>
<dbReference type="GO" id="GO:0006208">
    <property type="term" value="P:pyrimidine nucleobase catabolic process"/>
    <property type="evidence" value="ECO:0007669"/>
    <property type="project" value="TreeGrafter"/>
</dbReference>
<dbReference type="PANTHER" id="PTHR30466:SF1">
    <property type="entry name" value="FMN REDUCTASE (NADH) RUTF"/>
    <property type="match status" value="1"/>
</dbReference>
<dbReference type="SMART" id="SM00903">
    <property type="entry name" value="Flavin_Reduct"/>
    <property type="match status" value="1"/>
</dbReference>
<feature type="domain" description="Flavin reductase like" evidence="2">
    <location>
        <begin position="21"/>
        <end position="161"/>
    </location>
</feature>
<organism evidence="3 4">
    <name type="scientific">Amycolatopsis thermoflava</name>
    <dbReference type="NCBI Taxonomy" id="84480"/>
    <lineage>
        <taxon>Bacteria</taxon>
        <taxon>Bacillati</taxon>
        <taxon>Actinomycetota</taxon>
        <taxon>Actinomycetes</taxon>
        <taxon>Pseudonocardiales</taxon>
        <taxon>Pseudonocardiaceae</taxon>
        <taxon>Amycolatopsis</taxon>
        <taxon>Amycolatopsis methanolica group</taxon>
    </lineage>
</organism>
<dbReference type="GO" id="GO:0010181">
    <property type="term" value="F:FMN binding"/>
    <property type="evidence" value="ECO:0007669"/>
    <property type="project" value="InterPro"/>
</dbReference>
<gene>
    <name evidence="3" type="ORF">EDD35_4676</name>
</gene>
<dbReference type="Proteomes" id="UP000274843">
    <property type="component" value="Unassembled WGS sequence"/>
</dbReference>
<dbReference type="SUPFAM" id="SSF50475">
    <property type="entry name" value="FMN-binding split barrel"/>
    <property type="match status" value="1"/>
</dbReference>
<dbReference type="RefSeq" id="WP_167499090.1">
    <property type="nucleotide sequence ID" value="NZ_CBDRBU010000101.1"/>
</dbReference>
<dbReference type="InterPro" id="IPR002563">
    <property type="entry name" value="Flavin_Rdtase-like_dom"/>
</dbReference>
<dbReference type="AlphaFoldDB" id="A0A3N2H1M0"/>
<name>A0A3N2H1M0_9PSEU</name>
<evidence type="ECO:0000256" key="1">
    <source>
        <dbReference type="ARBA" id="ARBA00023002"/>
    </source>
</evidence>
<accession>A0A3N2H1M0</accession>
<dbReference type="InterPro" id="IPR050268">
    <property type="entry name" value="NADH-dep_flavin_reductase"/>
</dbReference>
<keyword evidence="1" id="KW-0560">Oxidoreductase</keyword>
<keyword evidence="4" id="KW-1185">Reference proteome</keyword>
<dbReference type="GeneID" id="301845999"/>
<dbReference type="PANTHER" id="PTHR30466">
    <property type="entry name" value="FLAVIN REDUCTASE"/>
    <property type="match status" value="1"/>
</dbReference>
<dbReference type="GO" id="GO:0042602">
    <property type="term" value="F:riboflavin reductase (NADPH) activity"/>
    <property type="evidence" value="ECO:0007669"/>
    <property type="project" value="TreeGrafter"/>
</dbReference>
<protein>
    <submittedName>
        <fullName evidence="3">Flavin reductase (DIM6/NTAB) family NADH-FMN oxidoreductase RutF</fullName>
    </submittedName>
</protein>
<sequence>MPETSLDDHPAVDPAHFRRTMGRFTSGVTVVTTVDGEHVHGMTANGFLSVSLEPPLVLVSLGHRSRMAGLLRRTGRYAVSVLAGDQQDHSRHFAGQPVPGLRPEFHHHDGFAFLDGALSHIGCDVVEVHPAGDHLLFLGRVTRLSYSDAEPLVFFTGSYRALH</sequence>
<evidence type="ECO:0000313" key="4">
    <source>
        <dbReference type="Proteomes" id="UP000274843"/>
    </source>
</evidence>
<dbReference type="InterPro" id="IPR012349">
    <property type="entry name" value="Split_barrel_FMN-bd"/>
</dbReference>
<evidence type="ECO:0000259" key="2">
    <source>
        <dbReference type="SMART" id="SM00903"/>
    </source>
</evidence>
<dbReference type="EMBL" id="RKHY01000001">
    <property type="protein sequence ID" value="ROS42290.1"/>
    <property type="molecule type" value="Genomic_DNA"/>
</dbReference>
<comment type="caution">
    <text evidence="3">The sequence shown here is derived from an EMBL/GenBank/DDBJ whole genome shotgun (WGS) entry which is preliminary data.</text>
</comment>
<proteinExistence type="predicted"/>